<dbReference type="Gene3D" id="3.40.50.300">
    <property type="entry name" value="P-loop containing nucleotide triphosphate hydrolases"/>
    <property type="match status" value="1"/>
</dbReference>
<dbReference type="InterPro" id="IPR027417">
    <property type="entry name" value="P-loop_NTPase"/>
</dbReference>
<reference evidence="1" key="1">
    <citation type="journal article" date="2015" name="Nature">
        <title>Complex archaea that bridge the gap between prokaryotes and eukaryotes.</title>
        <authorList>
            <person name="Spang A."/>
            <person name="Saw J.H."/>
            <person name="Jorgensen S.L."/>
            <person name="Zaremba-Niedzwiedzka K."/>
            <person name="Martijn J."/>
            <person name="Lind A.E."/>
            <person name="van Eijk R."/>
            <person name="Schleper C."/>
            <person name="Guy L."/>
            <person name="Ettema T.J."/>
        </authorList>
    </citation>
    <scope>NUCLEOTIDE SEQUENCE</scope>
</reference>
<organism evidence="1">
    <name type="scientific">marine sediment metagenome</name>
    <dbReference type="NCBI Taxonomy" id="412755"/>
    <lineage>
        <taxon>unclassified sequences</taxon>
        <taxon>metagenomes</taxon>
        <taxon>ecological metagenomes</taxon>
    </lineage>
</organism>
<accession>A0A0F9UBW6</accession>
<sequence>MKYTEIPEDFKIEYQKKFIGRCNREINELAIADPTIFAYYFLDIKLRIHQAYALHKIITSKTKRIALCWARQLGKSIGLGVFLIWAVWFNKYPSTVANITTAYIISTNDEASVELLSKIRDIFYQADVHMGKVTAGTKAHTENYFDKHMKEPNNTHQITVDSGSFMKSVPPTNKVLGKSAAIMIIDEAANLDAEDPDKFFKKVVVPTTAETGGFIILSSTPEGVSGFFYDNFDPDDKFKEHEYERLWFSHDIYKDKTYQAHVRNEKHKAEREGKIKTWQQQYEAKFTVTEESFFDLKDIEEGVKDTPEYYEWNKTACAVGYDFGMKFSRTVITIRTMIGQEIIELFQYRSPPNFDINHLVNPEWEHSIQNLKNRYNLEEHGIIGDDCPQGDTTLRWMESHSGLPIRKFNFRSDQMSKVDGLNRNCVAYSYRARLKEGILKIPRWNERQQYEMKLVQEVSQKILITIKAPQGQLCDTIDSDMLASIPFLDMTKQGSFEFDFPDKTDTQHTSRYRTGREDNFKAPTEAEVIQMLKDGDLSGIQI</sequence>
<proteinExistence type="predicted"/>
<gene>
    <name evidence="1" type="ORF">LCGC14_0625870</name>
</gene>
<dbReference type="AlphaFoldDB" id="A0A0F9UBW6"/>
<evidence type="ECO:0008006" key="2">
    <source>
        <dbReference type="Google" id="ProtNLM"/>
    </source>
</evidence>
<protein>
    <recommendedName>
        <fullName evidence="2">Terminase large subunit gp17-like C-terminal domain-containing protein</fullName>
    </recommendedName>
</protein>
<name>A0A0F9UBW6_9ZZZZ</name>
<dbReference type="EMBL" id="LAZR01001078">
    <property type="protein sequence ID" value="KKN51123.1"/>
    <property type="molecule type" value="Genomic_DNA"/>
</dbReference>
<dbReference type="Gene3D" id="3.30.420.240">
    <property type="match status" value="1"/>
</dbReference>
<comment type="caution">
    <text evidence="1">The sequence shown here is derived from an EMBL/GenBank/DDBJ whole genome shotgun (WGS) entry which is preliminary data.</text>
</comment>
<evidence type="ECO:0000313" key="1">
    <source>
        <dbReference type="EMBL" id="KKN51123.1"/>
    </source>
</evidence>